<feature type="non-terminal residue" evidence="1">
    <location>
        <position position="40"/>
    </location>
</feature>
<protein>
    <submittedName>
        <fullName evidence="1">Uncharacterized protein</fullName>
    </submittedName>
</protein>
<feature type="non-terminal residue" evidence="1">
    <location>
        <position position="1"/>
    </location>
</feature>
<dbReference type="OrthoDB" id="6496929at2759"/>
<accession>A0A8J2NWG9</accession>
<reference evidence="1" key="1">
    <citation type="submission" date="2021-06" db="EMBL/GenBank/DDBJ databases">
        <authorList>
            <person name="Hodson N. C."/>
            <person name="Mongue J. A."/>
            <person name="Jaron S. K."/>
        </authorList>
    </citation>
    <scope>NUCLEOTIDE SEQUENCE</scope>
</reference>
<dbReference type="Proteomes" id="UP000708208">
    <property type="component" value="Unassembled WGS sequence"/>
</dbReference>
<evidence type="ECO:0000313" key="2">
    <source>
        <dbReference type="Proteomes" id="UP000708208"/>
    </source>
</evidence>
<organism evidence="1 2">
    <name type="scientific">Allacma fusca</name>
    <dbReference type="NCBI Taxonomy" id="39272"/>
    <lineage>
        <taxon>Eukaryota</taxon>
        <taxon>Metazoa</taxon>
        <taxon>Ecdysozoa</taxon>
        <taxon>Arthropoda</taxon>
        <taxon>Hexapoda</taxon>
        <taxon>Collembola</taxon>
        <taxon>Symphypleona</taxon>
        <taxon>Sminthuridae</taxon>
        <taxon>Allacma</taxon>
    </lineage>
</organism>
<comment type="caution">
    <text evidence="1">The sequence shown here is derived from an EMBL/GenBank/DDBJ whole genome shotgun (WGS) entry which is preliminary data.</text>
</comment>
<keyword evidence="2" id="KW-1185">Reference proteome</keyword>
<proteinExistence type="predicted"/>
<evidence type="ECO:0000313" key="1">
    <source>
        <dbReference type="EMBL" id="CAG7717244.1"/>
    </source>
</evidence>
<sequence>TIGNWTVCRKIVTWVDYSLNENDTSGSVERVMRKCGYNEE</sequence>
<name>A0A8J2NWG9_9HEXA</name>
<dbReference type="AlphaFoldDB" id="A0A8J2NWG9"/>
<gene>
    <name evidence="1" type="ORF">AFUS01_LOCUS6709</name>
</gene>
<dbReference type="EMBL" id="CAJVCH010044153">
    <property type="protein sequence ID" value="CAG7717244.1"/>
    <property type="molecule type" value="Genomic_DNA"/>
</dbReference>